<feature type="domain" description="DUF1736" evidence="19">
    <location>
        <begin position="263"/>
        <end position="334"/>
    </location>
</feature>
<evidence type="ECO:0000256" key="16">
    <source>
        <dbReference type="PROSITE-ProRule" id="PRU00339"/>
    </source>
</evidence>
<evidence type="ECO:0000256" key="12">
    <source>
        <dbReference type="ARBA" id="ARBA00022989"/>
    </source>
</evidence>
<comment type="similarity">
    <text evidence="5">Belongs to the TMTC family.</text>
</comment>
<keyword evidence="10 16" id="KW-0802">TPR repeat</keyword>
<keyword evidence="21" id="KW-1185">Reference proteome</keyword>
<feature type="compositionally biased region" description="Low complexity" evidence="17">
    <location>
        <begin position="682"/>
        <end position="693"/>
    </location>
</feature>
<evidence type="ECO:0000313" key="20">
    <source>
        <dbReference type="EMBL" id="CAG9860211.1"/>
    </source>
</evidence>
<dbReference type="GO" id="GO:0016020">
    <property type="term" value="C:membrane"/>
    <property type="evidence" value="ECO:0007669"/>
    <property type="project" value="UniProtKB-SubCell"/>
</dbReference>
<feature type="repeat" description="TPR" evidence="16">
    <location>
        <begin position="584"/>
        <end position="617"/>
    </location>
</feature>
<dbReference type="SMART" id="SM00028">
    <property type="entry name" value="TPR"/>
    <property type="match status" value="4"/>
</dbReference>
<evidence type="ECO:0000256" key="7">
    <source>
        <dbReference type="ARBA" id="ARBA00022679"/>
    </source>
</evidence>
<evidence type="ECO:0000313" key="21">
    <source>
        <dbReference type="Proteomes" id="UP001153712"/>
    </source>
</evidence>
<organism evidence="20 21">
    <name type="scientific">Phyllotreta striolata</name>
    <name type="common">Striped flea beetle</name>
    <name type="synonym">Crioceris striolata</name>
    <dbReference type="NCBI Taxonomy" id="444603"/>
    <lineage>
        <taxon>Eukaryota</taxon>
        <taxon>Metazoa</taxon>
        <taxon>Ecdysozoa</taxon>
        <taxon>Arthropoda</taxon>
        <taxon>Hexapoda</taxon>
        <taxon>Insecta</taxon>
        <taxon>Pterygota</taxon>
        <taxon>Neoptera</taxon>
        <taxon>Endopterygota</taxon>
        <taxon>Coleoptera</taxon>
        <taxon>Polyphaga</taxon>
        <taxon>Cucujiformia</taxon>
        <taxon>Chrysomeloidea</taxon>
        <taxon>Chrysomelidae</taxon>
        <taxon>Galerucinae</taxon>
        <taxon>Alticini</taxon>
        <taxon>Phyllotreta</taxon>
    </lineage>
</organism>
<sequence>MKKKLQHAINQESMQDKTAPGSWPLYSLVSTVAVACYLNGLNGDFVHDDIPAVTLNKDVLAVNPLGHVFKNDFWGTPMADLYSHKSYRPFTILTFRANYLIFGLKPAWFHLTNVLLHGIACFLFTRVCLCVARLKPPFAAAAGLLFATHPVHTEAVTGIVGRADVLACVFFLLSLLAYHGRDGICHIWISIISGGLSMLAKETGITVFIINLAYDFFLHWHDLKKAMGEMKWNQETLQFANKAAKILTSLGILLTLRLAILQGSLPKFSQQDNPAAFHPSVYVRFLTFGYLAAFNMWLLLCPATLSHDWQMGSIPLVTSIYDPRNLVTAFFLGLTLLLAIRSLAEFETQKHTPMVLGLLLLVLPFLPATNLLVTVGFVVAERVLYIPSLGSILLIVYGVQLLWYRCYLHRQTIASMVMLLLVTGCLRTVIRNRDWKSRESLLRAGLMTLPYNAKMHYNYANFLRDSARPELAKDHYLKALKLWPTYASAHNNLGTLLNDRQEAEEHFLLAIRYSIEHINAHYNLGRLYRKSNRSTESERMLRKCILLDPRFTPAYMELAKLRGPNDKNVNQLLKQAVDLNPTDPYFTTNFAHWLVRKGSYQEALKHYWKSLQISPAHQEALIGTAKLLKKLGQKSRLFQLVTRWQTIKRCGKQPTSLHLYLQDWHLKGELSHKARIYDVNRSRNNSKTSNSSKAQVADHSGHKSLGNNSAKTQAQSANSLRPFMVHHFSDSV</sequence>
<evidence type="ECO:0000256" key="15">
    <source>
        <dbReference type="ARBA" id="ARBA00045102"/>
    </source>
</evidence>
<dbReference type="EMBL" id="OU900096">
    <property type="protein sequence ID" value="CAG9860211.1"/>
    <property type="molecule type" value="Genomic_DNA"/>
</dbReference>
<keyword evidence="12 18" id="KW-1133">Transmembrane helix</keyword>
<evidence type="ECO:0000256" key="10">
    <source>
        <dbReference type="ARBA" id="ARBA00022803"/>
    </source>
</evidence>
<dbReference type="InterPro" id="IPR052943">
    <property type="entry name" value="TMTC_O-mannosyl-trnsfr"/>
</dbReference>
<feature type="transmembrane region" description="Helical" evidence="18">
    <location>
        <begin position="281"/>
        <end position="305"/>
    </location>
</feature>
<feature type="transmembrane region" description="Helical" evidence="18">
    <location>
        <begin position="155"/>
        <end position="178"/>
    </location>
</feature>
<evidence type="ECO:0000256" key="8">
    <source>
        <dbReference type="ARBA" id="ARBA00022692"/>
    </source>
</evidence>
<feature type="transmembrane region" description="Helical" evidence="18">
    <location>
        <begin position="325"/>
        <end position="344"/>
    </location>
</feature>
<gene>
    <name evidence="20" type="ORF">PHYEVI_LOCUS6567</name>
</gene>
<dbReference type="InterPro" id="IPR011990">
    <property type="entry name" value="TPR-like_helical_dom_sf"/>
</dbReference>
<keyword evidence="13 18" id="KW-0472">Membrane</keyword>
<evidence type="ECO:0000256" key="3">
    <source>
        <dbReference type="ARBA" id="ARBA00004240"/>
    </source>
</evidence>
<feature type="transmembrane region" description="Helical" evidence="18">
    <location>
        <begin position="384"/>
        <end position="404"/>
    </location>
</feature>
<dbReference type="Pfam" id="PF08409">
    <property type="entry name" value="TMTC_DUF1736"/>
    <property type="match status" value="1"/>
</dbReference>
<evidence type="ECO:0000256" key="6">
    <source>
        <dbReference type="ARBA" id="ARBA00012839"/>
    </source>
</evidence>
<dbReference type="PANTHER" id="PTHR44809">
    <property type="match status" value="1"/>
</dbReference>
<keyword evidence="8 18" id="KW-0812">Transmembrane</keyword>
<feature type="region of interest" description="Disordered" evidence="17">
    <location>
        <begin position="680"/>
        <end position="718"/>
    </location>
</feature>
<evidence type="ECO:0000256" key="5">
    <source>
        <dbReference type="ARBA" id="ARBA00007882"/>
    </source>
</evidence>
<name>A0A9N9TTQ5_PHYSR</name>
<keyword evidence="7" id="KW-0808">Transferase</keyword>
<protein>
    <recommendedName>
        <fullName evidence="6">dolichyl-phosphate-mannose--protein mannosyltransferase</fullName>
        <ecNumber evidence="6">2.4.1.109</ecNumber>
    </recommendedName>
</protein>
<comment type="pathway">
    <text evidence="4">Protein modification; protein glycosylation.</text>
</comment>
<dbReference type="InterPro" id="IPR013618">
    <property type="entry name" value="TMTC_DUF1736"/>
</dbReference>
<dbReference type="PANTHER" id="PTHR44809:SF1">
    <property type="entry name" value="PROTEIN O-MANNOSYL-TRANSFERASE TMTC1"/>
    <property type="match status" value="1"/>
</dbReference>
<comment type="catalytic activity">
    <reaction evidence="14">
        <text>a di-trans,poly-cis-dolichyl beta-D-mannosyl phosphate + L-threonyl-[protein] = 3-O-(alpha-D-mannosyl)-L-threonyl-[protein] + a di-trans,poly-cis-dolichyl phosphate + H(+)</text>
        <dbReference type="Rhea" id="RHEA:53396"/>
        <dbReference type="Rhea" id="RHEA-COMP:11060"/>
        <dbReference type="Rhea" id="RHEA-COMP:13547"/>
        <dbReference type="Rhea" id="RHEA-COMP:19498"/>
        <dbReference type="Rhea" id="RHEA-COMP:19501"/>
        <dbReference type="ChEBI" id="CHEBI:15378"/>
        <dbReference type="ChEBI" id="CHEBI:30013"/>
        <dbReference type="ChEBI" id="CHEBI:57683"/>
        <dbReference type="ChEBI" id="CHEBI:58211"/>
        <dbReference type="ChEBI" id="CHEBI:137323"/>
        <dbReference type="EC" id="2.4.1.109"/>
    </reaction>
</comment>
<comment type="catalytic activity">
    <reaction evidence="15">
        <text>a di-trans,poly-cis-dolichyl beta-D-mannosyl phosphate + L-seryl-[protein] = 3-O-(alpha-D-mannosyl)-L-seryl-[protein] + a di-trans,poly-cis-dolichyl phosphate + H(+)</text>
        <dbReference type="Rhea" id="RHEA:17377"/>
        <dbReference type="Rhea" id="RHEA-COMP:9863"/>
        <dbReference type="Rhea" id="RHEA-COMP:13546"/>
        <dbReference type="Rhea" id="RHEA-COMP:19498"/>
        <dbReference type="Rhea" id="RHEA-COMP:19501"/>
        <dbReference type="ChEBI" id="CHEBI:15378"/>
        <dbReference type="ChEBI" id="CHEBI:29999"/>
        <dbReference type="ChEBI" id="CHEBI:57683"/>
        <dbReference type="ChEBI" id="CHEBI:58211"/>
        <dbReference type="ChEBI" id="CHEBI:137321"/>
        <dbReference type="EC" id="2.4.1.109"/>
    </reaction>
</comment>
<dbReference type="Proteomes" id="UP001153712">
    <property type="component" value="Chromosome 3"/>
</dbReference>
<feature type="transmembrane region" description="Helical" evidence="18">
    <location>
        <begin position="413"/>
        <end position="430"/>
    </location>
</feature>
<evidence type="ECO:0000256" key="4">
    <source>
        <dbReference type="ARBA" id="ARBA00004922"/>
    </source>
</evidence>
<dbReference type="EC" id="2.4.1.109" evidence="6"/>
<dbReference type="PROSITE" id="PS50005">
    <property type="entry name" value="TPR"/>
    <property type="match status" value="2"/>
</dbReference>
<proteinExistence type="inferred from homology"/>
<accession>A0A9N9TTQ5</accession>
<feature type="compositionally biased region" description="Polar residues" evidence="17">
    <location>
        <begin position="705"/>
        <end position="718"/>
    </location>
</feature>
<dbReference type="AlphaFoldDB" id="A0A9N9TTQ5"/>
<feature type="transmembrane region" description="Helical" evidence="18">
    <location>
        <begin position="356"/>
        <end position="378"/>
    </location>
</feature>
<feature type="repeat" description="TPR" evidence="16">
    <location>
        <begin position="518"/>
        <end position="551"/>
    </location>
</feature>
<evidence type="ECO:0000256" key="9">
    <source>
        <dbReference type="ARBA" id="ARBA00022737"/>
    </source>
</evidence>
<evidence type="ECO:0000259" key="19">
    <source>
        <dbReference type="Pfam" id="PF08409"/>
    </source>
</evidence>
<dbReference type="OrthoDB" id="1658288at2759"/>
<feature type="transmembrane region" description="Helical" evidence="18">
    <location>
        <begin position="239"/>
        <end position="260"/>
    </location>
</feature>
<evidence type="ECO:0000256" key="13">
    <source>
        <dbReference type="ARBA" id="ARBA00023136"/>
    </source>
</evidence>
<dbReference type="GO" id="GO:0005783">
    <property type="term" value="C:endoplasmic reticulum"/>
    <property type="evidence" value="ECO:0007669"/>
    <property type="project" value="UniProtKB-SubCell"/>
</dbReference>
<keyword evidence="9" id="KW-0677">Repeat</keyword>
<reference evidence="20" key="1">
    <citation type="submission" date="2022-01" db="EMBL/GenBank/DDBJ databases">
        <authorList>
            <person name="King R."/>
        </authorList>
    </citation>
    <scope>NUCLEOTIDE SEQUENCE</scope>
</reference>
<evidence type="ECO:0000256" key="18">
    <source>
        <dbReference type="SAM" id="Phobius"/>
    </source>
</evidence>
<dbReference type="Gene3D" id="1.25.40.10">
    <property type="entry name" value="Tetratricopeptide repeat domain"/>
    <property type="match status" value="2"/>
</dbReference>
<dbReference type="SUPFAM" id="SSF48452">
    <property type="entry name" value="TPR-like"/>
    <property type="match status" value="1"/>
</dbReference>
<evidence type="ECO:0000256" key="11">
    <source>
        <dbReference type="ARBA" id="ARBA00022824"/>
    </source>
</evidence>
<dbReference type="Pfam" id="PF13181">
    <property type="entry name" value="TPR_8"/>
    <property type="match status" value="1"/>
</dbReference>
<feature type="transmembrane region" description="Helical" evidence="18">
    <location>
        <begin position="114"/>
        <end position="135"/>
    </location>
</feature>
<comment type="subcellular location">
    <subcellularLocation>
        <location evidence="3">Endoplasmic reticulum</location>
    </subcellularLocation>
    <subcellularLocation>
        <location evidence="2">Membrane</location>
        <topology evidence="2">Multi-pass membrane protein</topology>
    </subcellularLocation>
</comment>
<dbReference type="InterPro" id="IPR019734">
    <property type="entry name" value="TPR_rpt"/>
</dbReference>
<dbReference type="GO" id="GO:0004169">
    <property type="term" value="F:dolichyl-phosphate-mannose-protein mannosyltransferase activity"/>
    <property type="evidence" value="ECO:0007669"/>
    <property type="project" value="UniProtKB-EC"/>
</dbReference>
<comment type="function">
    <text evidence="1">Transfers mannosyl residues to the hydroxyl group of serine or threonine residues.</text>
</comment>
<evidence type="ECO:0000256" key="1">
    <source>
        <dbReference type="ARBA" id="ARBA00003582"/>
    </source>
</evidence>
<keyword evidence="11" id="KW-0256">Endoplasmic reticulum</keyword>
<evidence type="ECO:0000256" key="17">
    <source>
        <dbReference type="SAM" id="MobiDB-lite"/>
    </source>
</evidence>
<evidence type="ECO:0000256" key="14">
    <source>
        <dbReference type="ARBA" id="ARBA00045085"/>
    </source>
</evidence>
<evidence type="ECO:0000256" key="2">
    <source>
        <dbReference type="ARBA" id="ARBA00004141"/>
    </source>
</evidence>